<dbReference type="PROSITE" id="PS50088">
    <property type="entry name" value="ANK_REPEAT"/>
    <property type="match status" value="1"/>
</dbReference>
<dbReference type="SMART" id="SM00248">
    <property type="entry name" value="ANK"/>
    <property type="match status" value="3"/>
</dbReference>
<dbReference type="Proteomes" id="UP000249789">
    <property type="component" value="Unassembled WGS sequence"/>
</dbReference>
<dbReference type="InterPro" id="IPR050889">
    <property type="entry name" value="Dendritic_Spine_Reg/Scaffold"/>
</dbReference>
<evidence type="ECO:0000256" key="3">
    <source>
        <dbReference type="PROSITE-ProRule" id="PRU00023"/>
    </source>
</evidence>
<evidence type="ECO:0000256" key="2">
    <source>
        <dbReference type="ARBA" id="ARBA00023043"/>
    </source>
</evidence>
<feature type="repeat" description="ANK" evidence="3">
    <location>
        <begin position="33"/>
        <end position="65"/>
    </location>
</feature>
<keyword evidence="2 3" id="KW-0040">ANK repeat</keyword>
<dbReference type="InterPro" id="IPR002110">
    <property type="entry name" value="Ankyrin_rpt"/>
</dbReference>
<accession>A0A8G1RJN9</accession>
<dbReference type="OrthoDB" id="4492562at2759"/>
<evidence type="ECO:0000313" key="4">
    <source>
        <dbReference type="EMBL" id="RAK75247.1"/>
    </source>
</evidence>
<dbReference type="VEuPathDB" id="FungiDB:BO72DRAFT_450008"/>
<dbReference type="PANTHER" id="PTHR24166">
    <property type="entry name" value="ROLLING PEBBLES, ISOFORM B"/>
    <property type="match status" value="1"/>
</dbReference>
<dbReference type="AlphaFoldDB" id="A0A8G1RJN9"/>
<dbReference type="EMBL" id="KZ824660">
    <property type="protein sequence ID" value="RAK75247.1"/>
    <property type="molecule type" value="Genomic_DNA"/>
</dbReference>
<reference evidence="4 5" key="1">
    <citation type="submission" date="2018-02" db="EMBL/GenBank/DDBJ databases">
        <title>The genomes of Aspergillus section Nigri reveals drivers in fungal speciation.</title>
        <authorList>
            <consortium name="DOE Joint Genome Institute"/>
            <person name="Vesth T.C."/>
            <person name="Nybo J."/>
            <person name="Theobald S."/>
            <person name="Brandl J."/>
            <person name="Frisvad J.C."/>
            <person name="Nielsen K.F."/>
            <person name="Lyhne E.K."/>
            <person name="Kogle M.E."/>
            <person name="Kuo A."/>
            <person name="Riley R."/>
            <person name="Clum A."/>
            <person name="Nolan M."/>
            <person name="Lipzen A."/>
            <person name="Salamov A."/>
            <person name="Henrissat B."/>
            <person name="Wiebenga A."/>
            <person name="De vries R.P."/>
            <person name="Grigoriev I.V."/>
            <person name="Mortensen U.H."/>
            <person name="Andersen M.R."/>
            <person name="Baker S.E."/>
        </authorList>
    </citation>
    <scope>NUCLEOTIDE SEQUENCE [LARGE SCALE GENOMIC DNA]</scope>
    <source>
        <strain evidence="4 5">CBS 313.89</strain>
    </source>
</reference>
<keyword evidence="5" id="KW-1185">Reference proteome</keyword>
<gene>
    <name evidence="4" type="ORF">BO72DRAFT_450008</name>
</gene>
<dbReference type="SUPFAM" id="SSF48403">
    <property type="entry name" value="Ankyrin repeat"/>
    <property type="match status" value="1"/>
</dbReference>
<keyword evidence="1" id="KW-0677">Repeat</keyword>
<organism evidence="4 5">
    <name type="scientific">Aspergillus fijiensis CBS 313.89</name>
    <dbReference type="NCBI Taxonomy" id="1448319"/>
    <lineage>
        <taxon>Eukaryota</taxon>
        <taxon>Fungi</taxon>
        <taxon>Dikarya</taxon>
        <taxon>Ascomycota</taxon>
        <taxon>Pezizomycotina</taxon>
        <taxon>Eurotiomycetes</taxon>
        <taxon>Eurotiomycetidae</taxon>
        <taxon>Eurotiales</taxon>
        <taxon>Aspergillaceae</taxon>
        <taxon>Aspergillus</taxon>
    </lineage>
</organism>
<dbReference type="RefSeq" id="XP_040799257.1">
    <property type="nucleotide sequence ID" value="XM_040945150.1"/>
</dbReference>
<dbReference type="Pfam" id="PF00023">
    <property type="entry name" value="Ank"/>
    <property type="match status" value="1"/>
</dbReference>
<dbReference type="GeneID" id="63862483"/>
<dbReference type="PROSITE" id="PS50297">
    <property type="entry name" value="ANK_REP_REGION"/>
    <property type="match status" value="1"/>
</dbReference>
<sequence length="197" mass="20881">MPEPPSFPIRVGNAAAVEMLLAAGARPIGRDCTGRTVLSHAAQSGDAATVKHLLDAGAGVVVNDRDTWGDTALFYAAVYGCAPVAESPRFPVLVIPSEIPDPTLPGAEWDGHAEVIRLLVAVEKVDLNCRDKAGVPLVLRAAERGHVEIVDLLRAAGADLDVYGVDGRKALNQVLEGSDGRMITEVIQRHRGRIGWP</sequence>
<evidence type="ECO:0000313" key="5">
    <source>
        <dbReference type="Proteomes" id="UP000249789"/>
    </source>
</evidence>
<protein>
    <submittedName>
        <fullName evidence="4">Ankyrin</fullName>
    </submittedName>
</protein>
<proteinExistence type="predicted"/>
<evidence type="ECO:0000256" key="1">
    <source>
        <dbReference type="ARBA" id="ARBA00022737"/>
    </source>
</evidence>
<dbReference type="Gene3D" id="1.25.40.20">
    <property type="entry name" value="Ankyrin repeat-containing domain"/>
    <property type="match status" value="2"/>
</dbReference>
<dbReference type="InterPro" id="IPR036770">
    <property type="entry name" value="Ankyrin_rpt-contain_sf"/>
</dbReference>
<dbReference type="PANTHER" id="PTHR24166:SF48">
    <property type="entry name" value="PROTEIN VAPYRIN"/>
    <property type="match status" value="1"/>
</dbReference>
<name>A0A8G1RJN9_9EURO</name>
<dbReference type="Pfam" id="PF12796">
    <property type="entry name" value="Ank_2"/>
    <property type="match status" value="1"/>
</dbReference>